<protein>
    <submittedName>
        <fullName evidence="1">TATA-box-binding protein</fullName>
    </submittedName>
</protein>
<dbReference type="Proteomes" id="UP000591542">
    <property type="component" value="Unassembled WGS sequence"/>
</dbReference>
<evidence type="ECO:0000313" key="2">
    <source>
        <dbReference type="Proteomes" id="UP000591542"/>
    </source>
</evidence>
<organism evidence="1 2">
    <name type="scientific">Candidatus Nitrosomaritimum aestuariumsis</name>
    <dbReference type="NCBI Taxonomy" id="3342354"/>
    <lineage>
        <taxon>Archaea</taxon>
        <taxon>Nitrososphaerota</taxon>
        <taxon>Nitrososphaeria</taxon>
        <taxon>Nitrosopumilales</taxon>
        <taxon>Nitrosopumilaceae</taxon>
        <taxon>Candidatus Nitrosomaritimum</taxon>
    </lineage>
</organism>
<sequence>MPQSKPLISIVNVVATASIDQRLDLKDVTEKFPEVEWTPELFPGAVFRLKNPKTSTLLFRSGKMVCAGSKSEEMARKAIKKVVQKLRKGKITIKNEATVTIQNIVSSINLGGRVSLEQASRTLPRSMYEPEQFPGLIHRMIDPKTVILIFASGKLVCAGGKTEKDVYRSVHNLHSLLEEKNLMIYD</sequence>
<accession>A0AC60WA27</accession>
<proteinExistence type="predicted"/>
<dbReference type="EMBL" id="JACEMX010000108">
    <property type="protein sequence ID" value="MBA4463609.1"/>
    <property type="molecule type" value="Genomic_DNA"/>
</dbReference>
<comment type="caution">
    <text evidence="1">The sequence shown here is derived from an EMBL/GenBank/DDBJ whole genome shotgun (WGS) entry which is preliminary data.</text>
</comment>
<evidence type="ECO:0000313" key="1">
    <source>
        <dbReference type="EMBL" id="MBA4463609.1"/>
    </source>
</evidence>
<gene>
    <name evidence="1" type="ORF">H2B01_05425</name>
</gene>
<reference evidence="1 2" key="1">
    <citation type="journal article" date="2020" name="Appl. Environ. Microbiol.">
        <title>Genomic Characteristics of a Novel Species of Ammonia-Oxidizing Archaea from the Jiulong River Estuary.</title>
        <authorList>
            <person name="Zou D."/>
            <person name="Wan R."/>
            <person name="Han L."/>
            <person name="Xu M.N."/>
            <person name="Liu Y."/>
            <person name="Liu H."/>
            <person name="Kao S.J."/>
            <person name="Li M."/>
        </authorList>
    </citation>
    <scope>NUCLEOTIDE SEQUENCE [LARGE SCALE GENOMIC DNA]</scope>
    <source>
        <strain evidence="1">S2bin1</strain>
    </source>
</reference>
<name>A0AC60WA27_9ARCH</name>